<feature type="domain" description="EAL" evidence="2">
    <location>
        <begin position="507"/>
        <end position="760"/>
    </location>
</feature>
<keyword evidence="1" id="KW-0472">Membrane</keyword>
<sequence length="782" mass="82035">MPHPLPNTLGMTASGQLSAMRRHPGVMALQILVVLGATAFTASTLIEGLRNGEGASVLWDGWVYCAVIGLGAVACAARAVLVREERLAWLSLALALAVTTAGEIYWALELAELEEVPYPSPADGLYLAFYPFAYAAVALLVHARVLGMRAGMWLDGLVCGLALASIAAAAAFDAIISDTGGDPAAIATTLAYPVGDLLLIVLTAAVVGMSGGRPGCSWAMLGAGLLVWGVSDTGYLLAAARGTYVEGQLLDAGWPLGAALLACAAWRSPASVAPRVGDWSTLVIPAISTLAAGAVLVVCALGNGRTVAIALAAGAVCAAVARTFLTFRDVRRLAETRRLAHTDELTGLPNRRALLQRLESAVAAREPVALLLLDLDRFKDLNDTLGHQFGDVLLRELGGRMGEALEAGDMLARLGGDEFAVVLAGRATAGSAVDAGRAIGERLERPFHLDGVSVQVDASVGVALHPAHGAGASALLKNADVAMYRAKRRRTGVELYAPMRDEHSRDRLTMVSDLRAGIDRDELVLHLQPKIAIADGALVGAEALARWRHPELGLLAPGRFLPAIAQTNVMRLLTERMLADALGVIAAWGARGRRLDVSVNVEAPTLLDLRFPDVVARLVREAGVAADRLCLEVTEDAVMADPDRAQGVMSSLRDLGVGLSLDDFGTGHSSLARLIAMPVRELKIDRSFTMGIDEDPRNFAVVRSAAMLGSDLGMTVVAEGVETREALAEVQRAGCHVGQGYLYARPLPVAEFDRWAQAWEAGGEVGFTASVGASPAAGPVPR</sequence>
<feature type="transmembrane region" description="Helical" evidence="1">
    <location>
        <begin position="88"/>
        <end position="108"/>
    </location>
</feature>
<name>A0A6J4S020_9ACTN</name>
<dbReference type="InterPro" id="IPR052155">
    <property type="entry name" value="Biofilm_reg_signaling"/>
</dbReference>
<dbReference type="Pfam" id="PF00990">
    <property type="entry name" value="GGDEF"/>
    <property type="match status" value="1"/>
</dbReference>
<dbReference type="AlphaFoldDB" id="A0A6J4S020"/>
<dbReference type="Gene3D" id="3.20.20.450">
    <property type="entry name" value="EAL domain"/>
    <property type="match status" value="1"/>
</dbReference>
<feature type="transmembrane region" description="Helical" evidence="1">
    <location>
        <begin position="282"/>
        <end position="301"/>
    </location>
</feature>
<dbReference type="PANTHER" id="PTHR44757:SF2">
    <property type="entry name" value="BIOFILM ARCHITECTURE MAINTENANCE PROTEIN MBAA"/>
    <property type="match status" value="1"/>
</dbReference>
<evidence type="ECO:0000256" key="1">
    <source>
        <dbReference type="SAM" id="Phobius"/>
    </source>
</evidence>
<keyword evidence="1" id="KW-0812">Transmembrane</keyword>
<dbReference type="SUPFAM" id="SSF141868">
    <property type="entry name" value="EAL domain-like"/>
    <property type="match status" value="1"/>
</dbReference>
<dbReference type="InterPro" id="IPR001633">
    <property type="entry name" value="EAL_dom"/>
</dbReference>
<dbReference type="NCBIfam" id="TIGR00254">
    <property type="entry name" value="GGDEF"/>
    <property type="match status" value="1"/>
</dbReference>
<dbReference type="InterPro" id="IPR000160">
    <property type="entry name" value="GGDEF_dom"/>
</dbReference>
<keyword evidence="1" id="KW-1133">Transmembrane helix</keyword>
<dbReference type="Gene3D" id="3.30.70.270">
    <property type="match status" value="1"/>
</dbReference>
<feature type="transmembrane region" description="Helical" evidence="1">
    <location>
        <begin position="26"/>
        <end position="46"/>
    </location>
</feature>
<feature type="transmembrane region" description="Helical" evidence="1">
    <location>
        <begin position="61"/>
        <end position="81"/>
    </location>
</feature>
<proteinExistence type="predicted"/>
<accession>A0A6J4S020</accession>
<feature type="transmembrane region" description="Helical" evidence="1">
    <location>
        <begin position="128"/>
        <end position="146"/>
    </location>
</feature>
<dbReference type="SMART" id="SM00052">
    <property type="entry name" value="EAL"/>
    <property type="match status" value="1"/>
</dbReference>
<gene>
    <name evidence="4" type="ORF">AVDCRST_MAG38-2071</name>
</gene>
<dbReference type="CDD" id="cd01948">
    <property type="entry name" value="EAL"/>
    <property type="match status" value="1"/>
</dbReference>
<organism evidence="4">
    <name type="scientific">uncultured Solirubrobacteraceae bacterium</name>
    <dbReference type="NCBI Taxonomy" id="1162706"/>
    <lineage>
        <taxon>Bacteria</taxon>
        <taxon>Bacillati</taxon>
        <taxon>Actinomycetota</taxon>
        <taxon>Thermoleophilia</taxon>
        <taxon>Solirubrobacterales</taxon>
        <taxon>Solirubrobacteraceae</taxon>
        <taxon>environmental samples</taxon>
    </lineage>
</organism>
<dbReference type="Pfam" id="PF00563">
    <property type="entry name" value="EAL"/>
    <property type="match status" value="1"/>
</dbReference>
<feature type="transmembrane region" description="Helical" evidence="1">
    <location>
        <begin position="153"/>
        <end position="172"/>
    </location>
</feature>
<feature type="domain" description="GGDEF" evidence="3">
    <location>
        <begin position="366"/>
        <end position="498"/>
    </location>
</feature>
<dbReference type="PROSITE" id="PS50887">
    <property type="entry name" value="GGDEF"/>
    <property type="match status" value="1"/>
</dbReference>
<evidence type="ECO:0000259" key="3">
    <source>
        <dbReference type="PROSITE" id="PS50887"/>
    </source>
</evidence>
<feature type="transmembrane region" description="Helical" evidence="1">
    <location>
        <begin position="307"/>
        <end position="327"/>
    </location>
</feature>
<dbReference type="SMART" id="SM00267">
    <property type="entry name" value="GGDEF"/>
    <property type="match status" value="1"/>
</dbReference>
<dbReference type="InterPro" id="IPR043128">
    <property type="entry name" value="Rev_trsase/Diguanyl_cyclase"/>
</dbReference>
<dbReference type="SUPFAM" id="SSF55073">
    <property type="entry name" value="Nucleotide cyclase"/>
    <property type="match status" value="1"/>
</dbReference>
<dbReference type="CDD" id="cd01949">
    <property type="entry name" value="GGDEF"/>
    <property type="match status" value="1"/>
</dbReference>
<evidence type="ECO:0000313" key="4">
    <source>
        <dbReference type="EMBL" id="CAA9481685.1"/>
    </source>
</evidence>
<evidence type="ECO:0000259" key="2">
    <source>
        <dbReference type="PROSITE" id="PS50883"/>
    </source>
</evidence>
<dbReference type="InterPro" id="IPR035919">
    <property type="entry name" value="EAL_sf"/>
</dbReference>
<dbReference type="PROSITE" id="PS50883">
    <property type="entry name" value="EAL"/>
    <property type="match status" value="1"/>
</dbReference>
<dbReference type="InterPro" id="IPR029787">
    <property type="entry name" value="Nucleotide_cyclase"/>
</dbReference>
<feature type="transmembrane region" description="Helical" evidence="1">
    <location>
        <begin position="219"/>
        <end position="240"/>
    </location>
</feature>
<protein>
    <submittedName>
        <fullName evidence="4">Diguanylate cyclase/phosphodiesterase (GGDEF &amp; EAL domains) with PAS/PAC sensor(S)</fullName>
    </submittedName>
</protein>
<feature type="transmembrane region" description="Helical" evidence="1">
    <location>
        <begin position="184"/>
        <end position="207"/>
    </location>
</feature>
<dbReference type="EMBL" id="CADCVJ010000174">
    <property type="protein sequence ID" value="CAA9481685.1"/>
    <property type="molecule type" value="Genomic_DNA"/>
</dbReference>
<dbReference type="PANTHER" id="PTHR44757">
    <property type="entry name" value="DIGUANYLATE CYCLASE DGCP"/>
    <property type="match status" value="1"/>
</dbReference>
<reference evidence="4" key="1">
    <citation type="submission" date="2020-02" db="EMBL/GenBank/DDBJ databases">
        <authorList>
            <person name="Meier V. D."/>
        </authorList>
    </citation>
    <scope>NUCLEOTIDE SEQUENCE</scope>
    <source>
        <strain evidence="4">AVDCRST_MAG38</strain>
    </source>
</reference>